<dbReference type="OrthoDB" id="10518637at2759"/>
<sequence>MDWDDFEARARTVIPRQELKPRRCWIGVLSHEKTPQDAFGELDFVWMIGHLKVYETYQSRHTDVQFQLKFKDAQVDKSDTIKTFLAPDANIVLFLACLPQDNHGQQQAAAQSPSPVQARRSSPSSSFLARRAKDEPEDYDAPLPPPPSAVLPLAQPGVFSVATVGTEPTPNHASLAMDHDVEDAAQSDPNDYQKGGPTTRLTVPQSTVTAIKNENIPSNIAHPYMDENIADPVLHPHMD</sequence>
<evidence type="ECO:0000313" key="3">
    <source>
        <dbReference type="Proteomes" id="UP000800096"/>
    </source>
</evidence>
<protein>
    <submittedName>
        <fullName evidence="2">Uncharacterized protein</fullName>
    </submittedName>
</protein>
<feature type="compositionally biased region" description="Low complexity" evidence="1">
    <location>
        <begin position="105"/>
        <end position="118"/>
    </location>
</feature>
<dbReference type="Proteomes" id="UP000800096">
    <property type="component" value="Unassembled WGS sequence"/>
</dbReference>
<keyword evidence="3" id="KW-1185">Reference proteome</keyword>
<feature type="region of interest" description="Disordered" evidence="1">
    <location>
        <begin position="105"/>
        <end position="147"/>
    </location>
</feature>
<reference evidence="2" key="1">
    <citation type="journal article" date="2020" name="Stud. Mycol.">
        <title>101 Dothideomycetes genomes: a test case for predicting lifestyles and emergence of pathogens.</title>
        <authorList>
            <person name="Haridas S."/>
            <person name="Albert R."/>
            <person name="Binder M."/>
            <person name="Bloem J."/>
            <person name="Labutti K."/>
            <person name="Salamov A."/>
            <person name="Andreopoulos B."/>
            <person name="Baker S."/>
            <person name="Barry K."/>
            <person name="Bills G."/>
            <person name="Bluhm B."/>
            <person name="Cannon C."/>
            <person name="Castanera R."/>
            <person name="Culley D."/>
            <person name="Daum C."/>
            <person name="Ezra D."/>
            <person name="Gonzalez J."/>
            <person name="Henrissat B."/>
            <person name="Kuo A."/>
            <person name="Liang C."/>
            <person name="Lipzen A."/>
            <person name="Lutzoni F."/>
            <person name="Magnuson J."/>
            <person name="Mondo S."/>
            <person name="Nolan M."/>
            <person name="Ohm R."/>
            <person name="Pangilinan J."/>
            <person name="Park H.-J."/>
            <person name="Ramirez L."/>
            <person name="Alfaro M."/>
            <person name="Sun H."/>
            <person name="Tritt A."/>
            <person name="Yoshinaga Y."/>
            <person name="Zwiers L.-H."/>
            <person name="Turgeon B."/>
            <person name="Goodwin S."/>
            <person name="Spatafora J."/>
            <person name="Crous P."/>
            <person name="Grigoriev I."/>
        </authorList>
    </citation>
    <scope>NUCLEOTIDE SEQUENCE</scope>
    <source>
        <strain evidence="2">HMLAC05119</strain>
    </source>
</reference>
<organism evidence="2 3">
    <name type="scientific">Ampelomyces quisqualis</name>
    <name type="common">Powdery mildew agent</name>
    <dbReference type="NCBI Taxonomy" id="50730"/>
    <lineage>
        <taxon>Eukaryota</taxon>
        <taxon>Fungi</taxon>
        <taxon>Dikarya</taxon>
        <taxon>Ascomycota</taxon>
        <taxon>Pezizomycotina</taxon>
        <taxon>Dothideomycetes</taxon>
        <taxon>Pleosporomycetidae</taxon>
        <taxon>Pleosporales</taxon>
        <taxon>Pleosporineae</taxon>
        <taxon>Phaeosphaeriaceae</taxon>
        <taxon>Ampelomyces</taxon>
    </lineage>
</organism>
<accession>A0A6A5QW79</accession>
<dbReference type="AlphaFoldDB" id="A0A6A5QW79"/>
<evidence type="ECO:0000313" key="2">
    <source>
        <dbReference type="EMBL" id="KAF1918117.1"/>
    </source>
</evidence>
<proteinExistence type="predicted"/>
<dbReference type="EMBL" id="ML979134">
    <property type="protein sequence ID" value="KAF1918117.1"/>
    <property type="molecule type" value="Genomic_DNA"/>
</dbReference>
<name>A0A6A5QW79_AMPQU</name>
<evidence type="ECO:0000256" key="1">
    <source>
        <dbReference type="SAM" id="MobiDB-lite"/>
    </source>
</evidence>
<gene>
    <name evidence="2" type="ORF">BDU57DRAFT_572044</name>
</gene>